<comment type="caution">
    <text evidence="2">The sequence shown here is derived from an EMBL/GenBank/DDBJ whole genome shotgun (WGS) entry which is preliminary data.</text>
</comment>
<keyword evidence="1" id="KW-0812">Transmembrane</keyword>
<dbReference type="EMBL" id="JAESVB010000004">
    <property type="protein sequence ID" value="MCB8875672.1"/>
    <property type="molecule type" value="Genomic_DNA"/>
</dbReference>
<proteinExistence type="predicted"/>
<reference evidence="2" key="2">
    <citation type="submission" date="2021-01" db="EMBL/GenBank/DDBJ databases">
        <authorList>
            <person name="Mieszkin S."/>
            <person name="Pouder E."/>
            <person name="Alain K."/>
        </authorList>
    </citation>
    <scope>NUCLEOTIDE SEQUENCE</scope>
    <source>
        <strain evidence="2">HW T2.11</strain>
    </source>
</reference>
<evidence type="ECO:0000313" key="3">
    <source>
        <dbReference type="Proteomes" id="UP000708298"/>
    </source>
</evidence>
<dbReference type="Proteomes" id="UP000708298">
    <property type="component" value="Unassembled WGS sequence"/>
</dbReference>
<dbReference type="RefSeq" id="WP_227321334.1">
    <property type="nucleotide sequence ID" value="NZ_JAESVB010000004.1"/>
</dbReference>
<keyword evidence="1" id="KW-1133">Transmembrane helix</keyword>
<protein>
    <submittedName>
        <fullName evidence="2">DUF2177 family protein</fullName>
    </submittedName>
</protein>
<feature type="transmembrane region" description="Helical" evidence="1">
    <location>
        <begin position="68"/>
        <end position="87"/>
    </location>
</feature>
<keyword evidence="1" id="KW-0472">Membrane</keyword>
<dbReference type="AlphaFoldDB" id="A0A964DZ29"/>
<organism evidence="2 3">
    <name type="scientific">Acidisoma silvae</name>
    <dbReference type="NCBI Taxonomy" id="2802396"/>
    <lineage>
        <taxon>Bacteria</taxon>
        <taxon>Pseudomonadati</taxon>
        <taxon>Pseudomonadota</taxon>
        <taxon>Alphaproteobacteria</taxon>
        <taxon>Acetobacterales</taxon>
        <taxon>Acidocellaceae</taxon>
        <taxon>Acidisoma</taxon>
    </lineage>
</organism>
<name>A0A964DZ29_9PROT</name>
<keyword evidence="3" id="KW-1185">Reference proteome</keyword>
<accession>A0A964DZ29</accession>
<evidence type="ECO:0000256" key="1">
    <source>
        <dbReference type="SAM" id="Phobius"/>
    </source>
</evidence>
<dbReference type="InterPro" id="IPR018687">
    <property type="entry name" value="DUF2177_membr"/>
</dbReference>
<gene>
    <name evidence="2" type="ORF">ASILVAE211_10805</name>
</gene>
<evidence type="ECO:0000313" key="2">
    <source>
        <dbReference type="EMBL" id="MCB8875672.1"/>
    </source>
</evidence>
<feature type="transmembrane region" description="Helical" evidence="1">
    <location>
        <begin position="107"/>
        <end position="125"/>
    </location>
</feature>
<reference evidence="2" key="1">
    <citation type="journal article" date="2021" name="Microorganisms">
        <title>Acidisoma silvae sp. nov. and Acidisomacellulosilytica sp. nov., Two Acidophilic Bacteria Isolated from Decaying Wood, Hydrolyzing Cellulose and Producing Poly-3-hydroxybutyrate.</title>
        <authorList>
            <person name="Mieszkin S."/>
            <person name="Pouder E."/>
            <person name="Uroz S."/>
            <person name="Simon-Colin C."/>
            <person name="Alain K."/>
        </authorList>
    </citation>
    <scope>NUCLEOTIDE SEQUENCE</scope>
    <source>
        <strain evidence="2">HW T2.11</strain>
    </source>
</reference>
<feature type="transmembrane region" description="Helical" evidence="1">
    <location>
        <begin position="40"/>
        <end position="61"/>
    </location>
</feature>
<dbReference type="Pfam" id="PF09945">
    <property type="entry name" value="DUF2177"/>
    <property type="match status" value="1"/>
</dbReference>
<sequence length="134" mass="14937">MAVLAYILSLLVFLALDIIWLGLMGPGYRATMGDMLAPSIRVAPAVAFYLLDVLGLMVFVMRPGRSRGLAWVIVHAALFGLFTYGTYDLTNFAVLKHWDLTLTVKDMVWGMVVSSVAASIGWLVMRERGSRRRR</sequence>